<dbReference type="EMBL" id="CM001436">
    <property type="protein sequence ID" value="EHQ35624.1"/>
    <property type="molecule type" value="Genomic_DNA"/>
</dbReference>
<dbReference type="AlphaFoldDB" id="H1Z3M5"/>
<keyword evidence="2" id="KW-1185">Reference proteome</keyword>
<organism evidence="1 2">
    <name type="scientific">Methanoplanus limicola DSM 2279</name>
    <dbReference type="NCBI Taxonomy" id="937775"/>
    <lineage>
        <taxon>Archaea</taxon>
        <taxon>Methanobacteriati</taxon>
        <taxon>Methanobacteriota</taxon>
        <taxon>Stenosarchaea group</taxon>
        <taxon>Methanomicrobia</taxon>
        <taxon>Methanomicrobiales</taxon>
        <taxon>Methanomicrobiaceae</taxon>
        <taxon>Methanoplanus</taxon>
    </lineage>
</organism>
<gene>
    <name evidence="1" type="ORF">Metlim_1523</name>
</gene>
<sequence length="65" mass="7552">MKTISQLHRQIDQLVKESGKEIFQYVFITDPDGSIKQEDQGNYDRAVDEGTSVIILPDNHRYQRS</sequence>
<dbReference type="Proteomes" id="UP000005741">
    <property type="component" value="Chromosome"/>
</dbReference>
<accession>H1Z3M5</accession>
<dbReference type="STRING" id="937775.Metlim_1523"/>
<proteinExistence type="predicted"/>
<dbReference type="InParanoid" id="H1Z3M5"/>
<reference evidence="1 2" key="1">
    <citation type="submission" date="2011-10" db="EMBL/GenBank/DDBJ databases">
        <title>The Improved High-Quality Draft genome of Methanoplanus limicola DSM 2279.</title>
        <authorList>
            <consortium name="US DOE Joint Genome Institute (JGI-PGF)"/>
            <person name="Lucas S."/>
            <person name="Copeland A."/>
            <person name="Lapidus A."/>
            <person name="Glavina del Rio T."/>
            <person name="Dalin E."/>
            <person name="Tice H."/>
            <person name="Bruce D."/>
            <person name="Goodwin L."/>
            <person name="Pitluck S."/>
            <person name="Peters L."/>
            <person name="Mikhailova N."/>
            <person name="Lu M."/>
            <person name="Kyrpides N."/>
            <person name="Mavromatis K."/>
            <person name="Ivanova N."/>
            <person name="Markowitz V."/>
            <person name="Cheng J.-F."/>
            <person name="Hugenholtz P."/>
            <person name="Woyke T."/>
            <person name="Wu D."/>
            <person name="Wirth R."/>
            <person name="Brambilla E.-M."/>
            <person name="Klenk H.-P."/>
            <person name="Eisen J.A."/>
        </authorList>
    </citation>
    <scope>NUCLEOTIDE SEQUENCE [LARGE SCALE GENOMIC DNA]</scope>
    <source>
        <strain evidence="1 2">DSM 2279</strain>
    </source>
</reference>
<evidence type="ECO:0000313" key="1">
    <source>
        <dbReference type="EMBL" id="EHQ35624.1"/>
    </source>
</evidence>
<name>H1Z3M5_9EURY</name>
<protein>
    <submittedName>
        <fullName evidence="1">Uncharacterized protein</fullName>
    </submittedName>
</protein>
<evidence type="ECO:0000313" key="2">
    <source>
        <dbReference type="Proteomes" id="UP000005741"/>
    </source>
</evidence>
<dbReference type="HOGENOM" id="CLU_2839393_0_0_2"/>